<dbReference type="InterPro" id="IPR050549">
    <property type="entry name" value="MFS_Trehalose_Transporter"/>
</dbReference>
<evidence type="ECO:0000256" key="1">
    <source>
        <dbReference type="ARBA" id="ARBA00004141"/>
    </source>
</evidence>
<feature type="transmembrane region" description="Helical" evidence="11">
    <location>
        <begin position="162"/>
        <end position="180"/>
    </location>
</feature>
<dbReference type="InterPro" id="IPR036259">
    <property type="entry name" value="MFS_trans_sf"/>
</dbReference>
<dbReference type="PRINTS" id="PR00171">
    <property type="entry name" value="SUGRTRNSPORT"/>
</dbReference>
<gene>
    <name evidence="13" type="ORF">F0562_029383</name>
</gene>
<evidence type="ECO:0000256" key="5">
    <source>
        <dbReference type="ARBA" id="ARBA00022692"/>
    </source>
</evidence>
<feature type="transmembrane region" description="Helical" evidence="11">
    <location>
        <begin position="333"/>
        <end position="355"/>
    </location>
</feature>
<proteinExistence type="inferred from homology"/>
<dbReference type="InterPro" id="IPR005829">
    <property type="entry name" value="Sugar_transporter_CS"/>
</dbReference>
<feature type="transmembrane region" description="Helical" evidence="11">
    <location>
        <begin position="267"/>
        <end position="285"/>
    </location>
</feature>
<evidence type="ECO:0000256" key="10">
    <source>
        <dbReference type="SAM" id="MobiDB-lite"/>
    </source>
</evidence>
<dbReference type="EMBL" id="CM018039">
    <property type="protein sequence ID" value="KAA8536905.1"/>
    <property type="molecule type" value="Genomic_DNA"/>
</dbReference>
<dbReference type="InterPro" id="IPR005828">
    <property type="entry name" value="MFS_sugar_transport-like"/>
</dbReference>
<feature type="transmembrane region" description="Helical" evidence="11">
    <location>
        <begin position="74"/>
        <end position="93"/>
    </location>
</feature>
<dbReference type="Proteomes" id="UP000325577">
    <property type="component" value="Linkage Group LG16"/>
</dbReference>
<evidence type="ECO:0000256" key="3">
    <source>
        <dbReference type="ARBA" id="ARBA00022448"/>
    </source>
</evidence>
<sequence length="472" mass="50710">MEEGLVTTSLLGEEKPGNSGIGGHGGGSSSFTATVVLSTCVASCGSFAYGCAYGYSSPAESGIMDDLGLSTAQYSVFGSILTIGGVFGALISGKVADFIGRRCTMWFFEVFCIIGWFLIVFAKGSWWLDIGRVSLGFGFGLHCYLAPIYIAEITPKNFRGGFTAVTQLTACCGLLLMYSVGNFVSWRMLALIGAIPCLVQIVGVFFIPESPRWLAKFGKAKEVEATLQRLRGKNVDVSQEAADIRDYTETFQCLSEPRFLDVFQRKYAHSLIVGVGLMCLVQFGGTNGISYYASSIFEKAGSSTSIGTTTMAAIQIPFSALSVLLMDKLGRRPLLMITAVGACLGSFVTGLAFLLQEVDQRKEITSILVLTGVVVYSASYSMGLASTPWVLMSEIFPINIKGSAGSLVTVLNYFSSWIVSYAFNFLFDWSSSGVFFIFSIICASITLFVSKLVPETKGKALEEIQASLTLIG</sequence>
<feature type="domain" description="Major facilitator superfamily (MFS) profile" evidence="12">
    <location>
        <begin position="38"/>
        <end position="457"/>
    </location>
</feature>
<dbReference type="InterPro" id="IPR020846">
    <property type="entry name" value="MFS_dom"/>
</dbReference>
<feature type="compositionally biased region" description="Polar residues" evidence="10">
    <location>
        <begin position="1"/>
        <end position="10"/>
    </location>
</feature>
<dbReference type="Gene3D" id="1.20.1250.20">
    <property type="entry name" value="MFS general substrate transporter like domains"/>
    <property type="match status" value="1"/>
</dbReference>
<dbReference type="CDD" id="cd17358">
    <property type="entry name" value="MFS_GLUT6_8_Class3_like"/>
    <property type="match status" value="1"/>
</dbReference>
<feature type="transmembrane region" description="Helical" evidence="11">
    <location>
        <begin position="105"/>
        <end position="124"/>
    </location>
</feature>
<feature type="transmembrane region" description="Helical" evidence="11">
    <location>
        <begin position="429"/>
        <end position="449"/>
    </location>
</feature>
<accession>A0A5J5B0W5</accession>
<dbReference type="PANTHER" id="PTHR48021:SF25">
    <property type="entry name" value="SUGAR TRANSPORTER ERD6-LIKE 5"/>
    <property type="match status" value="1"/>
</dbReference>
<feature type="transmembrane region" description="Helical" evidence="11">
    <location>
        <begin position="186"/>
        <end position="207"/>
    </location>
</feature>
<dbReference type="PROSITE" id="PS00216">
    <property type="entry name" value="SUGAR_TRANSPORT_1"/>
    <property type="match status" value="1"/>
</dbReference>
<dbReference type="PROSITE" id="PS50850">
    <property type="entry name" value="MFS"/>
    <property type="match status" value="1"/>
</dbReference>
<evidence type="ECO:0000259" key="12">
    <source>
        <dbReference type="PROSITE" id="PS50850"/>
    </source>
</evidence>
<dbReference type="SUPFAM" id="SSF103473">
    <property type="entry name" value="MFS general substrate transporter"/>
    <property type="match status" value="1"/>
</dbReference>
<keyword evidence="6 11" id="KW-1133">Transmembrane helix</keyword>
<dbReference type="FunFam" id="1.20.1250.20:FF:000043">
    <property type="entry name" value="sugar transporter ERD6-like 6"/>
    <property type="match status" value="1"/>
</dbReference>
<dbReference type="InterPro" id="IPR003663">
    <property type="entry name" value="Sugar/inositol_transpt"/>
</dbReference>
<keyword evidence="7 11" id="KW-0472">Membrane</keyword>
<feature type="transmembrane region" description="Helical" evidence="11">
    <location>
        <begin position="404"/>
        <end position="423"/>
    </location>
</feature>
<evidence type="ECO:0000256" key="6">
    <source>
        <dbReference type="ARBA" id="ARBA00022989"/>
    </source>
</evidence>
<evidence type="ECO:0000313" key="14">
    <source>
        <dbReference type="Proteomes" id="UP000325577"/>
    </source>
</evidence>
<reference evidence="13 14" key="1">
    <citation type="submission" date="2019-09" db="EMBL/GenBank/DDBJ databases">
        <title>A chromosome-level genome assembly of the Chinese tupelo Nyssa sinensis.</title>
        <authorList>
            <person name="Yang X."/>
            <person name="Kang M."/>
            <person name="Yang Y."/>
            <person name="Xiong H."/>
            <person name="Wang M."/>
            <person name="Zhang Z."/>
            <person name="Wang Z."/>
            <person name="Wu H."/>
            <person name="Ma T."/>
            <person name="Liu J."/>
            <person name="Xi Z."/>
        </authorList>
    </citation>
    <scope>NUCLEOTIDE SEQUENCE [LARGE SCALE GENOMIC DNA]</scope>
    <source>
        <strain evidence="13">J267</strain>
        <tissue evidence="13">Leaf</tissue>
    </source>
</reference>
<evidence type="ECO:0000256" key="8">
    <source>
        <dbReference type="ARBA" id="ARBA00044504"/>
    </source>
</evidence>
<comment type="subcellular location">
    <subcellularLocation>
        <location evidence="1">Membrane</location>
        <topology evidence="1">Multi-pass membrane protein</topology>
    </subcellularLocation>
</comment>
<dbReference type="AlphaFoldDB" id="A0A5J5B0W5"/>
<name>A0A5J5B0W5_9ASTE</name>
<evidence type="ECO:0000256" key="2">
    <source>
        <dbReference type="ARBA" id="ARBA00010992"/>
    </source>
</evidence>
<keyword evidence="4" id="KW-0762">Sugar transport</keyword>
<dbReference type="InterPro" id="IPR044775">
    <property type="entry name" value="MFS_ERD6/Tret1-like"/>
</dbReference>
<dbReference type="GO" id="GO:0016020">
    <property type="term" value="C:membrane"/>
    <property type="evidence" value="ECO:0007669"/>
    <property type="project" value="UniProtKB-SubCell"/>
</dbReference>
<keyword evidence="14" id="KW-1185">Reference proteome</keyword>
<dbReference type="OrthoDB" id="6612291at2759"/>
<evidence type="ECO:0000256" key="9">
    <source>
        <dbReference type="RuleBase" id="RU003346"/>
    </source>
</evidence>
<evidence type="ECO:0000256" key="4">
    <source>
        <dbReference type="ARBA" id="ARBA00022597"/>
    </source>
</evidence>
<evidence type="ECO:0000256" key="11">
    <source>
        <dbReference type="SAM" id="Phobius"/>
    </source>
</evidence>
<dbReference type="PANTHER" id="PTHR48021">
    <property type="match status" value="1"/>
</dbReference>
<dbReference type="GO" id="GO:0051119">
    <property type="term" value="F:sugar transmembrane transporter activity"/>
    <property type="evidence" value="ECO:0007669"/>
    <property type="project" value="InterPro"/>
</dbReference>
<evidence type="ECO:0000313" key="13">
    <source>
        <dbReference type="EMBL" id="KAA8536905.1"/>
    </source>
</evidence>
<dbReference type="NCBIfam" id="TIGR00879">
    <property type="entry name" value="SP"/>
    <property type="match status" value="1"/>
</dbReference>
<comment type="similarity">
    <text evidence="2 9">Belongs to the major facilitator superfamily. Sugar transporter (TC 2.A.1.1) family.</text>
</comment>
<feature type="transmembrane region" description="Helical" evidence="11">
    <location>
        <begin position="367"/>
        <end position="392"/>
    </location>
</feature>
<organism evidence="13 14">
    <name type="scientific">Nyssa sinensis</name>
    <dbReference type="NCBI Taxonomy" id="561372"/>
    <lineage>
        <taxon>Eukaryota</taxon>
        <taxon>Viridiplantae</taxon>
        <taxon>Streptophyta</taxon>
        <taxon>Embryophyta</taxon>
        <taxon>Tracheophyta</taxon>
        <taxon>Spermatophyta</taxon>
        <taxon>Magnoliopsida</taxon>
        <taxon>eudicotyledons</taxon>
        <taxon>Gunneridae</taxon>
        <taxon>Pentapetalae</taxon>
        <taxon>asterids</taxon>
        <taxon>Cornales</taxon>
        <taxon>Nyssaceae</taxon>
        <taxon>Nyssa</taxon>
    </lineage>
</organism>
<protein>
    <recommendedName>
        <fullName evidence="12">Major facilitator superfamily (MFS) profile domain-containing protein</fullName>
    </recommendedName>
</protein>
<keyword evidence="5 11" id="KW-0812">Transmembrane</keyword>
<feature type="transmembrane region" description="Helical" evidence="11">
    <location>
        <begin position="130"/>
        <end position="150"/>
    </location>
</feature>
<evidence type="ECO:0000256" key="7">
    <source>
        <dbReference type="ARBA" id="ARBA00023136"/>
    </source>
</evidence>
<keyword evidence="3 9" id="KW-0813">Transport</keyword>
<comment type="similarity">
    <text evidence="8">Belongs to the major facilitator superfamily. Phosphate:H(+) symporter (TC 2.A.1.9) family.</text>
</comment>
<dbReference type="Pfam" id="PF00083">
    <property type="entry name" value="Sugar_tr"/>
    <property type="match status" value="1"/>
</dbReference>
<feature type="region of interest" description="Disordered" evidence="10">
    <location>
        <begin position="1"/>
        <end position="23"/>
    </location>
</feature>